<dbReference type="STRING" id="1448321.A0A317WAK6"/>
<gene>
    <name evidence="8" type="ORF">BO70DRAFT_314123</name>
</gene>
<dbReference type="PANTHER" id="PTHR16288:SF0">
    <property type="entry name" value="TRNA (GUANINE-N(7)-)-METHYLTRANSFERASE NON-CATALYTIC SUBUNIT WDR4"/>
    <property type="match status" value="1"/>
</dbReference>
<evidence type="ECO:0000313" key="8">
    <source>
        <dbReference type="EMBL" id="PWY82831.1"/>
    </source>
</evidence>
<keyword evidence="2 6" id="KW-0853">WD repeat</keyword>
<dbReference type="RefSeq" id="XP_025399545.1">
    <property type="nucleotide sequence ID" value="XM_025540271.1"/>
</dbReference>
<feature type="compositionally biased region" description="Polar residues" evidence="7">
    <location>
        <begin position="73"/>
        <end position="95"/>
    </location>
</feature>
<dbReference type="UniPathway" id="UPA00989"/>
<dbReference type="InterPro" id="IPR036322">
    <property type="entry name" value="WD40_repeat_dom_sf"/>
</dbReference>
<dbReference type="GO" id="GO:0005634">
    <property type="term" value="C:nucleus"/>
    <property type="evidence" value="ECO:0007669"/>
    <property type="project" value="UniProtKB-SubCell"/>
</dbReference>
<dbReference type="InterPro" id="IPR015943">
    <property type="entry name" value="WD40/YVTN_repeat-like_dom_sf"/>
</dbReference>
<dbReference type="GO" id="GO:0043527">
    <property type="term" value="C:tRNA methyltransferase complex"/>
    <property type="evidence" value="ECO:0007669"/>
    <property type="project" value="TreeGrafter"/>
</dbReference>
<feature type="region of interest" description="Disordered" evidence="7">
    <location>
        <begin position="53"/>
        <end position="95"/>
    </location>
</feature>
<comment type="caution">
    <text evidence="8">The sequence shown here is derived from an EMBL/GenBank/DDBJ whole genome shotgun (WGS) entry which is preliminary data.</text>
</comment>
<keyword evidence="4 6" id="KW-0677">Repeat</keyword>
<organism evidence="8 9">
    <name type="scientific">Aspergillus heteromorphus CBS 117.55</name>
    <dbReference type="NCBI Taxonomy" id="1448321"/>
    <lineage>
        <taxon>Eukaryota</taxon>
        <taxon>Fungi</taxon>
        <taxon>Dikarya</taxon>
        <taxon>Ascomycota</taxon>
        <taxon>Pezizomycotina</taxon>
        <taxon>Eurotiomycetes</taxon>
        <taxon>Eurotiomycetidae</taxon>
        <taxon>Eurotiales</taxon>
        <taxon>Aspergillaceae</taxon>
        <taxon>Aspergillus</taxon>
        <taxon>Aspergillus subgen. Circumdati</taxon>
    </lineage>
</organism>
<evidence type="ECO:0000256" key="4">
    <source>
        <dbReference type="ARBA" id="ARBA00022737"/>
    </source>
</evidence>
<keyword evidence="9" id="KW-1185">Reference proteome</keyword>
<dbReference type="SUPFAM" id="SSF50978">
    <property type="entry name" value="WD40 repeat-like"/>
    <property type="match status" value="1"/>
</dbReference>
<comment type="subcellular location">
    <subcellularLocation>
        <location evidence="1 6">Nucleus</location>
    </subcellularLocation>
</comment>
<reference evidence="8 9" key="1">
    <citation type="submission" date="2016-12" db="EMBL/GenBank/DDBJ databases">
        <title>The genomes of Aspergillus section Nigri reveals drivers in fungal speciation.</title>
        <authorList>
            <consortium name="DOE Joint Genome Institute"/>
            <person name="Vesth T.C."/>
            <person name="Nybo J."/>
            <person name="Theobald S."/>
            <person name="Brandl J."/>
            <person name="Frisvad J.C."/>
            <person name="Nielsen K.F."/>
            <person name="Lyhne E.K."/>
            <person name="Kogle M.E."/>
            <person name="Kuo A."/>
            <person name="Riley R."/>
            <person name="Clum A."/>
            <person name="Nolan M."/>
            <person name="Lipzen A."/>
            <person name="Salamov A."/>
            <person name="Henrissat B."/>
            <person name="Wiebenga A."/>
            <person name="De Vries R.P."/>
            <person name="Grigoriev I.V."/>
            <person name="Mortensen U.H."/>
            <person name="Andersen M.R."/>
            <person name="Baker S.E."/>
        </authorList>
    </citation>
    <scope>NUCLEOTIDE SEQUENCE [LARGE SCALE GENOMIC DNA]</scope>
    <source>
        <strain evidence="8 9">CBS 117.55</strain>
    </source>
</reference>
<dbReference type="Proteomes" id="UP000247233">
    <property type="component" value="Unassembled WGS sequence"/>
</dbReference>
<evidence type="ECO:0000256" key="1">
    <source>
        <dbReference type="ARBA" id="ARBA00004123"/>
    </source>
</evidence>
<dbReference type="InterPro" id="IPR028884">
    <property type="entry name" value="Trm82"/>
</dbReference>
<evidence type="ECO:0000256" key="6">
    <source>
        <dbReference type="HAMAP-Rule" id="MF_03056"/>
    </source>
</evidence>
<protein>
    <submittedName>
        <fullName evidence="8">Uncharacterized protein</fullName>
    </submittedName>
</protein>
<comment type="similarity">
    <text evidence="6">Belongs to the WD repeat TRM82 family.</text>
</comment>
<dbReference type="HAMAP" id="MF_03056">
    <property type="entry name" value="TRM82"/>
    <property type="match status" value="1"/>
</dbReference>
<dbReference type="OrthoDB" id="339900at2759"/>
<keyword evidence="3 6" id="KW-0819">tRNA processing</keyword>
<dbReference type="PANTHER" id="PTHR16288">
    <property type="entry name" value="WD40 REPEAT PROTEIN 4"/>
    <property type="match status" value="1"/>
</dbReference>
<dbReference type="GeneID" id="37062508"/>
<feature type="compositionally biased region" description="Basic and acidic residues" evidence="7">
    <location>
        <begin position="63"/>
        <end position="72"/>
    </location>
</feature>
<dbReference type="Gene3D" id="2.130.10.10">
    <property type="entry name" value="YVTN repeat-like/Quinoprotein amine dehydrogenase"/>
    <property type="match status" value="1"/>
</dbReference>
<name>A0A317WAK6_9EURO</name>
<evidence type="ECO:0000256" key="5">
    <source>
        <dbReference type="ARBA" id="ARBA00023242"/>
    </source>
</evidence>
<comment type="function">
    <text evidence="6">Required for the formation of N(7)-methylguanine at position 46 (m7G46) in tRNA. In the complex, it is required to stabilize and induce conformational changes of the catalytic subunit.</text>
</comment>
<evidence type="ECO:0000256" key="3">
    <source>
        <dbReference type="ARBA" id="ARBA00022694"/>
    </source>
</evidence>
<sequence length="488" mass="53173">MAANLQHPFQCLQFVERPNANFLIGSAGSKLYSYSAETGQQLAIWPQAVESSNGAEAQLEQGPPEKKRKVEDTQTAEPSGPTSETPEKSQASPAWSNIPILTTTANGEYVVALTAEDKCIRVFQFQEDGSFTQLSERTMPKRPSAITITSDDNTILCGDKFGDVYSLPLIPGDKPHVATRVPRGAKLSQPAATNLTVHTKGNLKALEQQQKLSNEAKAEEKPGLAFEHNLLLGHVSLLTDIAYVSLPDASSTKKRNYILTADRDEHIRVSRGLTQAHIVENYCLGHTSFISQLCVPQWAPEYLVSGGGDKHLLVWKWAEGRILQKVPLVDQASETAEVAVHGIWATSLGGQRAILVALHGSPRLQCFTLEADGTLTSQAPIQLSGNALGLTSIEKDNTILVSVDCIREPGTTHEWRASPSSPSALIEAFRVKSDTGLEWEQTAASVLEKIHSTGTSEVPLTTTEKERKELNDSLYNLGHLRKKKGEDE</sequence>
<proteinExistence type="inferred from homology"/>
<dbReference type="VEuPathDB" id="FungiDB:BO70DRAFT_314123"/>
<evidence type="ECO:0000313" key="9">
    <source>
        <dbReference type="Proteomes" id="UP000247233"/>
    </source>
</evidence>
<dbReference type="EMBL" id="MSFL01000011">
    <property type="protein sequence ID" value="PWY82831.1"/>
    <property type="molecule type" value="Genomic_DNA"/>
</dbReference>
<dbReference type="GO" id="GO:0106004">
    <property type="term" value="P:tRNA (guanine-N7)-methylation"/>
    <property type="evidence" value="ECO:0007669"/>
    <property type="project" value="UniProtKB-UniRule"/>
</dbReference>
<evidence type="ECO:0000256" key="2">
    <source>
        <dbReference type="ARBA" id="ARBA00022574"/>
    </source>
</evidence>
<comment type="pathway">
    <text evidence="6">tRNA modification; N(7)-methylguanine-tRNA biosynthesis.</text>
</comment>
<dbReference type="GO" id="GO:0005829">
    <property type="term" value="C:cytosol"/>
    <property type="evidence" value="ECO:0007669"/>
    <property type="project" value="TreeGrafter"/>
</dbReference>
<accession>A0A317WAK6</accession>
<evidence type="ECO:0000256" key="7">
    <source>
        <dbReference type="SAM" id="MobiDB-lite"/>
    </source>
</evidence>
<keyword evidence="5 6" id="KW-0539">Nucleus</keyword>
<dbReference type="AlphaFoldDB" id="A0A317WAK6"/>